<evidence type="ECO:0000259" key="11">
    <source>
        <dbReference type="PROSITE" id="PS50262"/>
    </source>
</evidence>
<feature type="transmembrane region" description="Helical" evidence="10">
    <location>
        <begin position="107"/>
        <end position="129"/>
    </location>
</feature>
<keyword evidence="7 9" id="KW-0675">Receptor</keyword>
<evidence type="ECO:0000313" key="12">
    <source>
        <dbReference type="EMBL" id="KAJ7328527.1"/>
    </source>
</evidence>
<evidence type="ECO:0000256" key="8">
    <source>
        <dbReference type="ARBA" id="ARBA00023224"/>
    </source>
</evidence>
<dbReference type="InterPro" id="IPR050569">
    <property type="entry name" value="TAAR"/>
</dbReference>
<reference evidence="12" key="1">
    <citation type="submission" date="2023-01" db="EMBL/GenBank/DDBJ databases">
        <title>Genome assembly of the deep-sea coral Lophelia pertusa.</title>
        <authorList>
            <person name="Herrera S."/>
            <person name="Cordes E."/>
        </authorList>
    </citation>
    <scope>NUCLEOTIDE SEQUENCE</scope>
    <source>
        <strain evidence="12">USNM1676648</strain>
        <tissue evidence="12">Polyp</tissue>
    </source>
</reference>
<evidence type="ECO:0000256" key="1">
    <source>
        <dbReference type="ARBA" id="ARBA00004651"/>
    </source>
</evidence>
<dbReference type="PROSITE" id="PS00237">
    <property type="entry name" value="G_PROTEIN_RECEP_F1_1"/>
    <property type="match status" value="1"/>
</dbReference>
<protein>
    <recommendedName>
        <fullName evidence="11">G-protein coupled receptors family 1 profile domain-containing protein</fullName>
    </recommendedName>
</protein>
<dbReference type="PRINTS" id="PR00237">
    <property type="entry name" value="GPCRRHODOPSN"/>
</dbReference>
<dbReference type="GO" id="GO:0005886">
    <property type="term" value="C:plasma membrane"/>
    <property type="evidence" value="ECO:0007669"/>
    <property type="project" value="UniProtKB-SubCell"/>
</dbReference>
<evidence type="ECO:0000256" key="6">
    <source>
        <dbReference type="ARBA" id="ARBA00023136"/>
    </source>
</evidence>
<comment type="caution">
    <text evidence="12">The sequence shown here is derived from an EMBL/GenBank/DDBJ whole genome shotgun (WGS) entry which is preliminary data.</text>
</comment>
<dbReference type="SUPFAM" id="SSF81321">
    <property type="entry name" value="Family A G protein-coupled receptor-like"/>
    <property type="match status" value="1"/>
</dbReference>
<name>A0A9W9YAB6_9CNID</name>
<sequence>MYSNISEPSITNATGLSADSWNSSLVLSPEIIVNIVFFIILALTIILANLLVLTSIRANPRLRIRSSEYILILSLSLADLMVGLFLLPVKIVDLLSIEWTRQFVWCKMTICLTLFNLSASLLNLLAVTMDRFLAISYSLKYNNFITMKRTYLTITAVWLTAFIVSFLPLFGVGTKSVEFNSRFHQLCRFADALEETYLALYFVFICATPTMLITAVYFKIFLLARRQQRRIASVMVYATDGTDRATVQKQSSKQILFMRESKAAKDDRPFFAGILLTIFKQEPVSYLSIAIMTCIVYSNSAINPLVYGWLNQEFKNTYKRLLKVHIHVPRPRCLSDDSTVTQVTVIKSLSEKTITASIQPTQLETVAQNFNPISCCHGTT</sequence>
<feature type="domain" description="G-protein coupled receptors family 1 profile" evidence="11">
    <location>
        <begin position="48"/>
        <end position="307"/>
    </location>
</feature>
<keyword evidence="5 9" id="KW-0297">G-protein coupled receptor</keyword>
<evidence type="ECO:0000256" key="10">
    <source>
        <dbReference type="SAM" id="Phobius"/>
    </source>
</evidence>
<dbReference type="Gene3D" id="1.20.1070.10">
    <property type="entry name" value="Rhodopsin 7-helix transmembrane proteins"/>
    <property type="match status" value="1"/>
</dbReference>
<dbReference type="Proteomes" id="UP001163046">
    <property type="component" value="Unassembled WGS sequence"/>
</dbReference>
<evidence type="ECO:0000256" key="5">
    <source>
        <dbReference type="ARBA" id="ARBA00023040"/>
    </source>
</evidence>
<keyword evidence="4 10" id="KW-1133">Transmembrane helix</keyword>
<gene>
    <name evidence="12" type="ORF">OS493_024442</name>
</gene>
<dbReference type="OrthoDB" id="5959645at2759"/>
<dbReference type="PANTHER" id="PTHR24249:SF372">
    <property type="entry name" value="G-PROTEIN COUPLED RECEPTORS FAMILY 1 PROFILE DOMAIN-CONTAINING PROTEIN"/>
    <property type="match status" value="1"/>
</dbReference>
<dbReference type="InterPro" id="IPR000276">
    <property type="entry name" value="GPCR_Rhodpsn"/>
</dbReference>
<dbReference type="Pfam" id="PF00001">
    <property type="entry name" value="7tm_1"/>
    <property type="match status" value="1"/>
</dbReference>
<evidence type="ECO:0000256" key="4">
    <source>
        <dbReference type="ARBA" id="ARBA00022989"/>
    </source>
</evidence>
<feature type="transmembrane region" description="Helical" evidence="10">
    <location>
        <begin position="31"/>
        <end position="56"/>
    </location>
</feature>
<evidence type="ECO:0000313" key="13">
    <source>
        <dbReference type="Proteomes" id="UP001163046"/>
    </source>
</evidence>
<feature type="transmembrane region" description="Helical" evidence="10">
    <location>
        <begin position="68"/>
        <end position="87"/>
    </location>
</feature>
<feature type="transmembrane region" description="Helical" evidence="10">
    <location>
        <begin position="198"/>
        <end position="222"/>
    </location>
</feature>
<dbReference type="PROSITE" id="PS50262">
    <property type="entry name" value="G_PROTEIN_RECEP_F1_2"/>
    <property type="match status" value="1"/>
</dbReference>
<dbReference type="InterPro" id="IPR017452">
    <property type="entry name" value="GPCR_Rhodpsn_7TM"/>
</dbReference>
<evidence type="ECO:0000256" key="7">
    <source>
        <dbReference type="ARBA" id="ARBA00023170"/>
    </source>
</evidence>
<keyword evidence="2" id="KW-1003">Cell membrane</keyword>
<evidence type="ECO:0000256" key="3">
    <source>
        <dbReference type="ARBA" id="ARBA00022692"/>
    </source>
</evidence>
<dbReference type="AlphaFoldDB" id="A0A9W9YAB6"/>
<keyword evidence="13" id="KW-1185">Reference proteome</keyword>
<accession>A0A9W9YAB6</accession>
<dbReference type="SMART" id="SM01381">
    <property type="entry name" value="7TM_GPCR_Srsx"/>
    <property type="match status" value="1"/>
</dbReference>
<dbReference type="EMBL" id="MU827796">
    <property type="protein sequence ID" value="KAJ7328527.1"/>
    <property type="molecule type" value="Genomic_DNA"/>
</dbReference>
<proteinExistence type="inferred from homology"/>
<dbReference type="CDD" id="cd00637">
    <property type="entry name" value="7tm_classA_rhodopsin-like"/>
    <property type="match status" value="1"/>
</dbReference>
<keyword evidence="6 10" id="KW-0472">Membrane</keyword>
<keyword evidence="8 9" id="KW-0807">Transducer</keyword>
<organism evidence="12 13">
    <name type="scientific">Desmophyllum pertusum</name>
    <dbReference type="NCBI Taxonomy" id="174260"/>
    <lineage>
        <taxon>Eukaryota</taxon>
        <taxon>Metazoa</taxon>
        <taxon>Cnidaria</taxon>
        <taxon>Anthozoa</taxon>
        <taxon>Hexacorallia</taxon>
        <taxon>Scleractinia</taxon>
        <taxon>Caryophylliina</taxon>
        <taxon>Caryophylliidae</taxon>
        <taxon>Desmophyllum</taxon>
    </lineage>
</organism>
<dbReference type="PANTHER" id="PTHR24249">
    <property type="entry name" value="HISTAMINE RECEPTOR-RELATED G-PROTEIN COUPLED RECEPTOR"/>
    <property type="match status" value="1"/>
</dbReference>
<feature type="transmembrane region" description="Helical" evidence="10">
    <location>
        <begin position="150"/>
        <end position="170"/>
    </location>
</feature>
<keyword evidence="3 9" id="KW-0812">Transmembrane</keyword>
<dbReference type="GO" id="GO:0004930">
    <property type="term" value="F:G protein-coupled receptor activity"/>
    <property type="evidence" value="ECO:0007669"/>
    <property type="project" value="UniProtKB-KW"/>
</dbReference>
<comment type="subcellular location">
    <subcellularLocation>
        <location evidence="1">Cell membrane</location>
        <topology evidence="1">Multi-pass membrane protein</topology>
    </subcellularLocation>
</comment>
<comment type="similarity">
    <text evidence="9">Belongs to the G-protein coupled receptor 1 family.</text>
</comment>
<evidence type="ECO:0000256" key="9">
    <source>
        <dbReference type="RuleBase" id="RU000688"/>
    </source>
</evidence>
<evidence type="ECO:0000256" key="2">
    <source>
        <dbReference type="ARBA" id="ARBA00022475"/>
    </source>
</evidence>